<dbReference type="GO" id="GO:0031083">
    <property type="term" value="C:BLOC-1 complex"/>
    <property type="evidence" value="ECO:0007669"/>
    <property type="project" value="TreeGrafter"/>
</dbReference>
<reference evidence="3" key="1">
    <citation type="submission" date="2020-12" db="EMBL/GenBank/DDBJ databases">
        <title>Metabolic potential, ecology and presence of endohyphal bacteria is reflected in genomic diversity of Mucoromycotina.</title>
        <authorList>
            <person name="Muszewska A."/>
            <person name="Okrasinska A."/>
            <person name="Steczkiewicz K."/>
            <person name="Drgas O."/>
            <person name="Orlowska M."/>
            <person name="Perlinska-Lenart U."/>
            <person name="Aleksandrzak-Piekarczyk T."/>
            <person name="Szatraj K."/>
            <person name="Zielenkiewicz U."/>
            <person name="Pilsyk S."/>
            <person name="Malc E."/>
            <person name="Mieczkowski P."/>
            <person name="Kruszewska J.S."/>
            <person name="Biernat P."/>
            <person name="Pawlowska J."/>
        </authorList>
    </citation>
    <scope>NUCLEOTIDE SEQUENCE</scope>
    <source>
        <strain evidence="3">WA0000017839</strain>
    </source>
</reference>
<dbReference type="AlphaFoldDB" id="A0A8H7QK61"/>
<feature type="region of interest" description="Disordered" evidence="2">
    <location>
        <begin position="1"/>
        <end position="20"/>
    </location>
</feature>
<dbReference type="GO" id="GO:0032418">
    <property type="term" value="P:lysosome localization"/>
    <property type="evidence" value="ECO:0007669"/>
    <property type="project" value="TreeGrafter"/>
</dbReference>
<proteinExistence type="inferred from homology"/>
<dbReference type="OrthoDB" id="244061at2759"/>
<evidence type="ECO:0000313" key="4">
    <source>
        <dbReference type="Proteomes" id="UP000603453"/>
    </source>
</evidence>
<feature type="compositionally biased region" description="Low complexity" evidence="2">
    <location>
        <begin position="1"/>
        <end position="17"/>
    </location>
</feature>
<dbReference type="GO" id="GO:0016197">
    <property type="term" value="P:endosomal transport"/>
    <property type="evidence" value="ECO:0007669"/>
    <property type="project" value="TreeGrafter"/>
</dbReference>
<dbReference type="GO" id="GO:0099078">
    <property type="term" value="C:BORC complex"/>
    <property type="evidence" value="ECO:0007669"/>
    <property type="project" value="TreeGrafter"/>
</dbReference>
<gene>
    <name evidence="3" type="ORF">INT47_006636</name>
</gene>
<dbReference type="InterPro" id="IPR019269">
    <property type="entry name" value="BLOC1_su2"/>
</dbReference>
<protein>
    <recommendedName>
        <fullName evidence="5">Biogenesis of lysosome-related organelles complex 1 subunit 2</fullName>
    </recommendedName>
</protein>
<name>A0A8H7QK61_9FUNG</name>
<keyword evidence="4" id="KW-1185">Reference proteome</keyword>
<evidence type="ECO:0000256" key="2">
    <source>
        <dbReference type="SAM" id="MobiDB-lite"/>
    </source>
</evidence>
<sequence length="145" mass="16905">MSNRLPISLSPSSSTSNKVALKPNEYTKGLDQEHIVRLTEDAYRHFADYTKAELKLTVQDCQLLTTMNESTKEKYVQMSQMSQRLMKEMSKLQNAYMDFSSFIEQIEQVHQQSIEMEKTAKALDEYSRYLELKLLKINSTVTHKK</sequence>
<dbReference type="Proteomes" id="UP000603453">
    <property type="component" value="Unassembled WGS sequence"/>
</dbReference>
<evidence type="ECO:0000313" key="3">
    <source>
        <dbReference type="EMBL" id="KAG2193570.1"/>
    </source>
</evidence>
<evidence type="ECO:0008006" key="5">
    <source>
        <dbReference type="Google" id="ProtNLM"/>
    </source>
</evidence>
<dbReference type="GO" id="GO:0000930">
    <property type="term" value="C:gamma-tubulin complex"/>
    <property type="evidence" value="ECO:0007669"/>
    <property type="project" value="TreeGrafter"/>
</dbReference>
<evidence type="ECO:0000256" key="1">
    <source>
        <dbReference type="ARBA" id="ARBA00008468"/>
    </source>
</evidence>
<comment type="caution">
    <text evidence="3">The sequence shown here is derived from an EMBL/GenBank/DDBJ whole genome shotgun (WGS) entry which is preliminary data.</text>
</comment>
<comment type="similarity">
    <text evidence="1">Belongs to the BLOC1S2 family.</text>
</comment>
<dbReference type="PANTHER" id="PTHR46479:SF1">
    <property type="entry name" value="BIOGENESIS OF LYSOSOME-RELATED ORGANELLES COMPLEX 1 SUBUNIT 2"/>
    <property type="match status" value="1"/>
</dbReference>
<dbReference type="GO" id="GO:0043015">
    <property type="term" value="F:gamma-tubulin binding"/>
    <property type="evidence" value="ECO:0007669"/>
    <property type="project" value="TreeGrafter"/>
</dbReference>
<organism evidence="3 4">
    <name type="scientific">Mucor saturninus</name>
    <dbReference type="NCBI Taxonomy" id="64648"/>
    <lineage>
        <taxon>Eukaryota</taxon>
        <taxon>Fungi</taxon>
        <taxon>Fungi incertae sedis</taxon>
        <taxon>Mucoromycota</taxon>
        <taxon>Mucoromycotina</taxon>
        <taxon>Mucoromycetes</taxon>
        <taxon>Mucorales</taxon>
        <taxon>Mucorineae</taxon>
        <taxon>Mucoraceae</taxon>
        <taxon>Mucor</taxon>
    </lineage>
</organism>
<accession>A0A8H7QK61</accession>
<dbReference type="EMBL" id="JAEPRD010000227">
    <property type="protein sequence ID" value="KAG2193570.1"/>
    <property type="molecule type" value="Genomic_DNA"/>
</dbReference>
<dbReference type="PANTHER" id="PTHR46479">
    <property type="entry name" value="BIOGENESIS OF LYSOSOME-RELATED ORGANELLES COMPLEX 1 SUBUNIT 2"/>
    <property type="match status" value="1"/>
</dbReference>
<dbReference type="Pfam" id="PF10046">
    <property type="entry name" value="BLOC1_2"/>
    <property type="match status" value="1"/>
</dbReference>